<dbReference type="AlphaFoldDB" id="A2HHY4"/>
<accession>A2HHY4</accession>
<dbReference type="EMBL" id="DS135058">
    <property type="protein sequence ID" value="EAX70983.1"/>
    <property type="molecule type" value="Genomic_DNA"/>
</dbReference>
<evidence type="ECO:0000313" key="2">
    <source>
        <dbReference type="Proteomes" id="UP000001542"/>
    </source>
</evidence>
<reference evidence="1" key="2">
    <citation type="journal article" date="2007" name="Science">
        <title>Draft genome sequence of the sexually transmitted pathogen Trichomonas vaginalis.</title>
        <authorList>
            <person name="Carlton J.M."/>
            <person name="Hirt R.P."/>
            <person name="Silva J.C."/>
            <person name="Delcher A.L."/>
            <person name="Schatz M."/>
            <person name="Zhao Q."/>
            <person name="Wortman J.R."/>
            <person name="Bidwell S.L."/>
            <person name="Alsmark U.C.M."/>
            <person name="Besteiro S."/>
            <person name="Sicheritz-Ponten T."/>
            <person name="Noel C.J."/>
            <person name="Dacks J.B."/>
            <person name="Foster P.G."/>
            <person name="Simillion C."/>
            <person name="Van de Peer Y."/>
            <person name="Miranda-Saavedra D."/>
            <person name="Barton G.J."/>
            <person name="Westrop G.D."/>
            <person name="Mueller S."/>
            <person name="Dessi D."/>
            <person name="Fiori P.L."/>
            <person name="Ren Q."/>
            <person name="Paulsen I."/>
            <person name="Zhang H."/>
            <person name="Bastida-Corcuera F.D."/>
            <person name="Simoes-Barbosa A."/>
            <person name="Brown M.T."/>
            <person name="Hayes R.D."/>
            <person name="Mukherjee M."/>
            <person name="Okumura C.Y."/>
            <person name="Schneider R."/>
            <person name="Smith A.J."/>
            <person name="Vanacova S."/>
            <person name="Villalvazo M."/>
            <person name="Haas B.J."/>
            <person name="Pertea M."/>
            <person name="Feldblyum T.V."/>
            <person name="Utterback T.R."/>
            <person name="Shu C.L."/>
            <person name="Osoegawa K."/>
            <person name="de Jong P.J."/>
            <person name="Hrdy I."/>
            <person name="Horvathova L."/>
            <person name="Zubacova Z."/>
            <person name="Dolezal P."/>
            <person name="Malik S.B."/>
            <person name="Logsdon J.M. Jr."/>
            <person name="Henze K."/>
            <person name="Gupta A."/>
            <person name="Wang C.C."/>
            <person name="Dunne R.L."/>
            <person name="Upcroft J.A."/>
            <person name="Upcroft P."/>
            <person name="White O."/>
            <person name="Salzberg S.L."/>
            <person name="Tang P."/>
            <person name="Chiu C.-H."/>
            <person name="Lee Y.-S."/>
            <person name="Embley T.M."/>
            <person name="Coombs G.H."/>
            <person name="Mottram J.C."/>
            <person name="Tachezy J."/>
            <person name="Fraser-Liggett C.M."/>
            <person name="Johnson P.J."/>
        </authorList>
    </citation>
    <scope>NUCLEOTIDE SEQUENCE [LARGE SCALE GENOMIC DNA]</scope>
    <source>
        <strain evidence="1">G3</strain>
    </source>
</reference>
<name>A2HHY4_TRIV3</name>
<dbReference type="InParanoid" id="A2HHY4"/>
<dbReference type="VEuPathDB" id="TrichDB:TVAGG3_0409030"/>
<proteinExistence type="predicted"/>
<evidence type="ECO:0000313" key="1">
    <source>
        <dbReference type="EMBL" id="EAX70983.1"/>
    </source>
</evidence>
<dbReference type="Proteomes" id="UP000001542">
    <property type="component" value="Unassembled WGS sequence"/>
</dbReference>
<protein>
    <submittedName>
        <fullName evidence="1">Uncharacterized protein</fullName>
    </submittedName>
</protein>
<reference evidence="1" key="1">
    <citation type="submission" date="2006-10" db="EMBL/GenBank/DDBJ databases">
        <authorList>
            <person name="Amadeo P."/>
            <person name="Zhao Q."/>
            <person name="Wortman J."/>
            <person name="Fraser-Liggett C."/>
            <person name="Carlton J."/>
        </authorList>
    </citation>
    <scope>NUCLEOTIDE SEQUENCE</scope>
    <source>
        <strain evidence="1">G3</strain>
    </source>
</reference>
<gene>
    <name evidence="1" type="ORF">TVAG_551970</name>
</gene>
<keyword evidence="2" id="KW-1185">Reference proteome</keyword>
<feature type="non-terminal residue" evidence="1">
    <location>
        <position position="1"/>
    </location>
</feature>
<organism evidence="1 2">
    <name type="scientific">Trichomonas vaginalis (strain ATCC PRA-98 / G3)</name>
    <dbReference type="NCBI Taxonomy" id="412133"/>
    <lineage>
        <taxon>Eukaryota</taxon>
        <taxon>Metamonada</taxon>
        <taxon>Parabasalia</taxon>
        <taxon>Trichomonadida</taxon>
        <taxon>Trichomonadidae</taxon>
        <taxon>Trichomonas</taxon>
    </lineage>
</organism>
<sequence>NEINELVKDFLRQNVKGKLVNGWITGRAALNLETSTGIPIQIPDGTSFDDIKQAKKEAIIKFFAKRPWILLPNRENPFPRMNQILKGLLHFSGQPFYITCEGDIQPIQSTSHFNSLFLCFYSHSYSPGMSTTISTVNLVVTGLPANASSVNTQFMVARIEIPDPTPTRTLKLPETRVKKKPSGKFLIAIYMACLE</sequence>
<dbReference type="VEuPathDB" id="TrichDB:TVAG_551970"/>
<dbReference type="VEuPathDB" id="TrichDB:TVAGG3_0547220"/>